<comment type="caution">
    <text evidence="3">The sequence shown here is derived from an EMBL/GenBank/DDBJ whole genome shotgun (WGS) entry which is preliminary data.</text>
</comment>
<name>A0A064CD48_9MYCO</name>
<dbReference type="AlphaFoldDB" id="A0A064CD48"/>
<evidence type="ECO:0000313" key="4">
    <source>
        <dbReference type="Proteomes" id="UP000022835"/>
    </source>
</evidence>
<sequence length="200" mass="20571">MDAQSRSNHMGDQYTHQPPVATYPGGSGAMPPQMPQFYSALAPRKRRGGLIAALIGGAAVALTAGIVGGLIGNHMAGTTTAAPPSVAEPPAPTAEQVHAATVDLCTRFAAGYHAMPSPQNSDADVIPSLAYITQALSDNPLADSAIRGALTDSLKLARDQASKLTNEPPRGAIQPATTWTAAAANDADQKVWDLCRAYGS</sequence>
<keyword evidence="2" id="KW-0472">Membrane</keyword>
<keyword evidence="4" id="KW-1185">Reference proteome</keyword>
<evidence type="ECO:0000256" key="1">
    <source>
        <dbReference type="SAM" id="MobiDB-lite"/>
    </source>
</evidence>
<accession>A0A064CD48</accession>
<evidence type="ECO:0000313" key="3">
    <source>
        <dbReference type="EMBL" id="KDE96667.1"/>
    </source>
</evidence>
<reference evidence="3" key="1">
    <citation type="submission" date="2014-05" db="EMBL/GenBank/DDBJ databases">
        <title>Genome sequence of Mycobacterium aromaticivorans strain JS19b1T (= DSM 45407T).</title>
        <authorList>
            <person name="Kwak Y."/>
            <person name="Park G.-S."/>
            <person name="Li Q.X."/>
            <person name="Lee S.-E."/>
            <person name="Shin J.-H."/>
        </authorList>
    </citation>
    <scope>NUCLEOTIDE SEQUENCE [LARGE SCALE GENOMIC DNA]</scope>
    <source>
        <strain evidence="3">JS19b1</strain>
    </source>
</reference>
<evidence type="ECO:0000256" key="2">
    <source>
        <dbReference type="SAM" id="Phobius"/>
    </source>
</evidence>
<dbReference type="eggNOG" id="ENOG50329EC">
    <property type="taxonomic scope" value="Bacteria"/>
</dbReference>
<feature type="compositionally biased region" description="Polar residues" evidence="1">
    <location>
        <begin position="1"/>
        <end position="16"/>
    </location>
</feature>
<dbReference type="Proteomes" id="UP000022835">
    <property type="component" value="Unassembled WGS sequence"/>
</dbReference>
<proteinExistence type="predicted"/>
<gene>
    <name evidence="3" type="ORF">Y900_031100</name>
</gene>
<feature type="region of interest" description="Disordered" evidence="1">
    <location>
        <begin position="1"/>
        <end position="28"/>
    </location>
</feature>
<keyword evidence="2" id="KW-1133">Transmembrane helix</keyword>
<keyword evidence="2" id="KW-0812">Transmembrane</keyword>
<protein>
    <submittedName>
        <fullName evidence="3">Uncharacterized protein</fullName>
    </submittedName>
</protein>
<feature type="transmembrane region" description="Helical" evidence="2">
    <location>
        <begin position="50"/>
        <end position="71"/>
    </location>
</feature>
<dbReference type="EMBL" id="JALN02000006">
    <property type="protein sequence ID" value="KDE96667.1"/>
    <property type="molecule type" value="Genomic_DNA"/>
</dbReference>
<organism evidence="3 4">
    <name type="scientific">Mycolicibacterium aromaticivorans JS19b1 = JCM 16368</name>
    <dbReference type="NCBI Taxonomy" id="1440774"/>
    <lineage>
        <taxon>Bacteria</taxon>
        <taxon>Bacillati</taxon>
        <taxon>Actinomycetota</taxon>
        <taxon>Actinomycetes</taxon>
        <taxon>Mycobacteriales</taxon>
        <taxon>Mycobacteriaceae</taxon>
        <taxon>Mycolicibacterium</taxon>
    </lineage>
</organism>